<dbReference type="EMBL" id="MOCA01000004">
    <property type="protein sequence ID" value="ROO00679.1"/>
    <property type="molecule type" value="Genomic_DNA"/>
</dbReference>
<gene>
    <name evidence="1" type="ORF">BK674_08920</name>
</gene>
<organism evidence="1 2">
    <name type="scientific">Pseudomonas moraviensis</name>
    <dbReference type="NCBI Taxonomy" id="321662"/>
    <lineage>
        <taxon>Bacteria</taxon>
        <taxon>Pseudomonadati</taxon>
        <taxon>Pseudomonadota</taxon>
        <taxon>Gammaproteobacteria</taxon>
        <taxon>Pseudomonadales</taxon>
        <taxon>Pseudomonadaceae</taxon>
        <taxon>Pseudomonas</taxon>
    </lineage>
</organism>
<evidence type="ECO:0000313" key="1">
    <source>
        <dbReference type="EMBL" id="ROO00679.1"/>
    </source>
</evidence>
<accession>A0A423NR00</accession>
<name>A0A423NR00_9PSED</name>
<proteinExistence type="predicted"/>
<reference evidence="1 2" key="1">
    <citation type="submission" date="2016-10" db="EMBL/GenBank/DDBJ databases">
        <title>Comparative genome analysis of multiple Pseudomonas spp. focuses on biocontrol and plant growth promoting traits.</title>
        <authorList>
            <person name="Tao X.-Y."/>
            <person name="Taylor C.G."/>
        </authorList>
    </citation>
    <scope>NUCLEOTIDE SEQUENCE [LARGE SCALE GENOMIC DNA]</scope>
    <source>
        <strain evidence="1 2">36B3</strain>
    </source>
</reference>
<comment type="caution">
    <text evidence="1">The sequence shown here is derived from an EMBL/GenBank/DDBJ whole genome shotgun (WGS) entry which is preliminary data.</text>
</comment>
<evidence type="ECO:0000313" key="2">
    <source>
        <dbReference type="Proteomes" id="UP000284207"/>
    </source>
</evidence>
<sequence length="165" mass="18773">MSFFDRLFALRQNEFRTPLEDFLTELFAEWLRQVTLAGRVTEVLTDLFKLAQAQLGESGKLNSIVWETQHVIGPGDHGAEGKRPDLIGRRSNFYLIIESKIAAGFTQYRDRRKVRGYWISTLAMVRGRSSCCRLVDPSLTCMFKLPAVTLTILPVSSSQLTAMHF</sequence>
<dbReference type="AlphaFoldDB" id="A0A423NR00"/>
<dbReference type="Proteomes" id="UP000284207">
    <property type="component" value="Unassembled WGS sequence"/>
</dbReference>
<protein>
    <submittedName>
        <fullName evidence="1">Uncharacterized protein</fullName>
    </submittedName>
</protein>